<gene>
    <name evidence="7" type="ORF">TD3509T_2381</name>
</gene>
<evidence type="ECO:0000256" key="6">
    <source>
        <dbReference type="SAM" id="Phobius"/>
    </source>
</evidence>
<dbReference type="PANTHER" id="PTHR30086">
    <property type="entry name" value="ARGININE EXPORTER PROTEIN ARGO"/>
    <property type="match status" value="1"/>
</dbReference>
<evidence type="ECO:0000256" key="1">
    <source>
        <dbReference type="ARBA" id="ARBA00004651"/>
    </source>
</evidence>
<name>A0ABM9P311_9FLAO</name>
<evidence type="ECO:0000256" key="5">
    <source>
        <dbReference type="ARBA" id="ARBA00023136"/>
    </source>
</evidence>
<proteinExistence type="predicted"/>
<sequence>MDFYNFKNALFIGFIMSFMIGPVFFMLIKTSILKGARAAIAFNIGVILGDIAFMLIAYYGSRSLLEKIKDDPRLFMVGGLILMVYGFITYFDKNNKKDAQITEVKIIESNDYLKLLAKGFALNCINVGVLATWLGVILVVGPTLNMDPTAIFWYFATILLGYATTDLGKILLAKQLKNKLTPLVIYRIKKGMGVLLIVFGVLIMLKSFVPKEEIDALFNKVTPEQTTKTTKN</sequence>
<protein>
    <submittedName>
        <fullName evidence="7">Lysine transporter LysE</fullName>
    </submittedName>
</protein>
<dbReference type="InterPro" id="IPR001123">
    <property type="entry name" value="LeuE-type"/>
</dbReference>
<keyword evidence="4 6" id="KW-1133">Transmembrane helix</keyword>
<keyword evidence="3 6" id="KW-0812">Transmembrane</keyword>
<dbReference type="EMBL" id="OZ038524">
    <property type="protein sequence ID" value="CAL2088325.1"/>
    <property type="molecule type" value="Genomic_DNA"/>
</dbReference>
<dbReference type="RefSeq" id="WP_101903816.1">
    <property type="nucleotide sequence ID" value="NZ_JBFKZV010000001.1"/>
</dbReference>
<keyword evidence="8" id="KW-1185">Reference proteome</keyword>
<keyword evidence="2" id="KW-1003">Cell membrane</keyword>
<evidence type="ECO:0000313" key="8">
    <source>
        <dbReference type="Proteomes" id="UP001497514"/>
    </source>
</evidence>
<comment type="subcellular location">
    <subcellularLocation>
        <location evidence="1">Cell membrane</location>
        <topology evidence="1">Multi-pass membrane protein</topology>
    </subcellularLocation>
</comment>
<evidence type="ECO:0000256" key="4">
    <source>
        <dbReference type="ARBA" id="ARBA00022989"/>
    </source>
</evidence>
<feature type="transmembrane region" description="Helical" evidence="6">
    <location>
        <begin position="73"/>
        <end position="91"/>
    </location>
</feature>
<accession>A0ABM9P311</accession>
<feature type="transmembrane region" description="Helical" evidence="6">
    <location>
        <begin position="6"/>
        <end position="28"/>
    </location>
</feature>
<feature type="transmembrane region" description="Helical" evidence="6">
    <location>
        <begin position="151"/>
        <end position="172"/>
    </location>
</feature>
<feature type="transmembrane region" description="Helical" evidence="6">
    <location>
        <begin position="192"/>
        <end position="209"/>
    </location>
</feature>
<feature type="transmembrane region" description="Helical" evidence="6">
    <location>
        <begin position="40"/>
        <end position="61"/>
    </location>
</feature>
<organism evidence="7 8">
    <name type="scientific">Tenacibaculum dicentrarchi</name>
    <dbReference type="NCBI Taxonomy" id="669041"/>
    <lineage>
        <taxon>Bacteria</taxon>
        <taxon>Pseudomonadati</taxon>
        <taxon>Bacteroidota</taxon>
        <taxon>Flavobacteriia</taxon>
        <taxon>Flavobacteriales</taxon>
        <taxon>Flavobacteriaceae</taxon>
        <taxon>Tenacibaculum</taxon>
    </lineage>
</organism>
<feature type="transmembrane region" description="Helical" evidence="6">
    <location>
        <begin position="120"/>
        <end position="139"/>
    </location>
</feature>
<evidence type="ECO:0000256" key="3">
    <source>
        <dbReference type="ARBA" id="ARBA00022692"/>
    </source>
</evidence>
<evidence type="ECO:0000313" key="7">
    <source>
        <dbReference type="EMBL" id="CAL2088325.1"/>
    </source>
</evidence>
<dbReference type="Proteomes" id="UP001497514">
    <property type="component" value="Chromosome"/>
</dbReference>
<reference evidence="7 8" key="1">
    <citation type="submission" date="2024-05" db="EMBL/GenBank/DDBJ databases">
        <authorList>
            <person name="Duchaud E."/>
        </authorList>
    </citation>
    <scope>NUCLEOTIDE SEQUENCE [LARGE SCALE GENOMIC DNA]</scope>
    <source>
        <strain evidence="7">Ena-SAMPLE-TAB-13-05-2024-13:56:06:370-140309</strain>
    </source>
</reference>
<dbReference type="Pfam" id="PF01810">
    <property type="entry name" value="LysE"/>
    <property type="match status" value="1"/>
</dbReference>
<keyword evidence="5 6" id="KW-0472">Membrane</keyword>
<dbReference type="PANTHER" id="PTHR30086:SF20">
    <property type="entry name" value="ARGININE EXPORTER PROTEIN ARGO-RELATED"/>
    <property type="match status" value="1"/>
</dbReference>
<evidence type="ECO:0000256" key="2">
    <source>
        <dbReference type="ARBA" id="ARBA00022475"/>
    </source>
</evidence>